<protein>
    <recommendedName>
        <fullName evidence="1">Fido domain-containing protein</fullName>
    </recommendedName>
</protein>
<feature type="domain" description="Fido" evidence="1">
    <location>
        <begin position="134"/>
        <end position="284"/>
    </location>
</feature>
<accession>A0A3G3IG20</accession>
<evidence type="ECO:0000313" key="3">
    <source>
        <dbReference type="Proteomes" id="UP000273278"/>
    </source>
</evidence>
<dbReference type="PIRSF" id="PIRSF038925">
    <property type="entry name" value="AMP-prot_trans"/>
    <property type="match status" value="1"/>
</dbReference>
<dbReference type="PANTHER" id="PTHR13504:SF38">
    <property type="entry name" value="FIDO DOMAIN-CONTAINING PROTEIN"/>
    <property type="match status" value="1"/>
</dbReference>
<dbReference type="InterPro" id="IPR036390">
    <property type="entry name" value="WH_DNA-bd_sf"/>
</dbReference>
<dbReference type="PROSITE" id="PS51459">
    <property type="entry name" value="FIDO"/>
    <property type="match status" value="1"/>
</dbReference>
<dbReference type="InterPro" id="IPR026287">
    <property type="entry name" value="SoFic-like"/>
</dbReference>
<dbReference type="EMBL" id="CP017686">
    <property type="protein sequence ID" value="AYQ54721.1"/>
    <property type="molecule type" value="Genomic_DNA"/>
</dbReference>
<dbReference type="RefSeq" id="WP_015504446.1">
    <property type="nucleotide sequence ID" value="NZ_CP017686.1"/>
</dbReference>
<dbReference type="InterPro" id="IPR040198">
    <property type="entry name" value="Fido_containing"/>
</dbReference>
<dbReference type="Pfam" id="PF13784">
    <property type="entry name" value="Fic_N"/>
    <property type="match status" value="1"/>
</dbReference>
<dbReference type="SUPFAM" id="SSF140931">
    <property type="entry name" value="Fic-like"/>
    <property type="match status" value="1"/>
</dbReference>
<organism evidence="2 3">
    <name type="scientific">Methanomethylophilus alvi</name>
    <dbReference type="NCBI Taxonomy" id="1291540"/>
    <lineage>
        <taxon>Archaea</taxon>
        <taxon>Methanobacteriati</taxon>
        <taxon>Thermoplasmatota</taxon>
        <taxon>Thermoplasmata</taxon>
        <taxon>Methanomassiliicoccales</taxon>
        <taxon>Methanomethylophilaceae</taxon>
        <taxon>Methanomethylophilus</taxon>
    </lineage>
</organism>
<proteinExistence type="predicted"/>
<sequence length="380" mass="43498">MDESDFIGTKTGEVRWSMYGEYCYFHPHDLPFDRDYSPEVISAMTDASIELARLDGMLGLVDDSTVEMLSRNLSLMESTSSSSIEGTRSTVDDVFRSEKEEEKNESIIRDNQEITNYRKALIQGFDELPAGGRFEIEIIKRLHRTLMAGVRGSDESPGEFKVHQNAIGMASDTLETAKMVPASPESVDHLIDNWLEYVNSDSLNTVEKMAMAHYQFEAIHPFRDGNGRVGRLLSLMILRRDGLLKYPILYISGYLNSRRSEYMDLMYRVSSRDSIDEWLTFFSEGLCIQARSAAKTVEALIRYRKRLTDAAEDLKETKVVEMLFRNPYITSRNIVEELDISVPTANKILDRFQSEGILREVTGKRRNRLYCAEGIIDILR</sequence>
<dbReference type="OMA" id="SQNWIGP"/>
<dbReference type="Proteomes" id="UP000273278">
    <property type="component" value="Chromosome"/>
</dbReference>
<dbReference type="Gene3D" id="1.10.10.10">
    <property type="entry name" value="Winged helix-like DNA-binding domain superfamily/Winged helix DNA-binding domain"/>
    <property type="match status" value="1"/>
</dbReference>
<gene>
    <name evidence="2" type="ORF">BKD89_02725</name>
</gene>
<reference evidence="2 3" key="1">
    <citation type="submission" date="2016-10" db="EMBL/GenBank/DDBJ databases">
        <title>Complete genome of the TMA-utilizing, human hosted archaeon Methanomethylophilus alvus Gen. nov, sp. nov., strain Mx-05, derived from a pure culture.</title>
        <authorList>
            <person name="Brugere J.-F."/>
            <person name="Ben Hania W."/>
            <person name="Chaudhary P.P."/>
            <person name="Gaci N."/>
            <person name="Borrel G."/>
            <person name="Cao Van Tuat L."/>
            <person name="Fardeau M.-L."/>
            <person name="Harris H.M.B."/>
            <person name="O'Toole P.W."/>
            <person name="Ollivier B."/>
        </authorList>
    </citation>
    <scope>NUCLEOTIDE SEQUENCE [LARGE SCALE GENOMIC DNA]</scope>
    <source>
        <strain evidence="2 3">Mx-05</strain>
    </source>
</reference>
<dbReference type="SUPFAM" id="SSF46785">
    <property type="entry name" value="Winged helix' DNA-binding domain"/>
    <property type="match status" value="1"/>
</dbReference>
<dbReference type="InterPro" id="IPR003812">
    <property type="entry name" value="Fido"/>
</dbReference>
<dbReference type="GeneID" id="41321348"/>
<dbReference type="AlphaFoldDB" id="A0A3G3IG20"/>
<dbReference type="Pfam" id="PF13412">
    <property type="entry name" value="HTH_24"/>
    <property type="match status" value="1"/>
</dbReference>
<evidence type="ECO:0000313" key="2">
    <source>
        <dbReference type="EMBL" id="AYQ54721.1"/>
    </source>
</evidence>
<name>A0A3G3IG20_9ARCH</name>
<dbReference type="InterPro" id="IPR036597">
    <property type="entry name" value="Fido-like_dom_sf"/>
</dbReference>
<dbReference type="InterPro" id="IPR036388">
    <property type="entry name" value="WH-like_DNA-bd_sf"/>
</dbReference>
<dbReference type="InterPro" id="IPR025758">
    <property type="entry name" value="Fic/DOC_N"/>
</dbReference>
<dbReference type="Pfam" id="PF02661">
    <property type="entry name" value="Fic"/>
    <property type="match status" value="1"/>
</dbReference>
<dbReference type="PANTHER" id="PTHR13504">
    <property type="entry name" value="FIDO DOMAIN-CONTAINING PROTEIN DDB_G0283145"/>
    <property type="match status" value="1"/>
</dbReference>
<dbReference type="Gene3D" id="1.10.3290.10">
    <property type="entry name" value="Fido-like domain"/>
    <property type="match status" value="1"/>
</dbReference>
<evidence type="ECO:0000259" key="1">
    <source>
        <dbReference type="PROSITE" id="PS51459"/>
    </source>
</evidence>